<gene>
    <name evidence="1" type="ORF">N478_23540</name>
</gene>
<name>A0A162BLN2_9GAMM</name>
<protein>
    <submittedName>
        <fullName evidence="1">Uncharacterized protein</fullName>
    </submittedName>
</protein>
<proteinExistence type="predicted"/>
<evidence type="ECO:0000313" key="1">
    <source>
        <dbReference type="EMBL" id="KZN63924.1"/>
    </source>
</evidence>
<dbReference type="PATRIC" id="fig|1365257.3.peg.3529"/>
<comment type="caution">
    <text evidence="1">The sequence shown here is derived from an EMBL/GenBank/DDBJ whole genome shotgun (WGS) entry which is preliminary data.</text>
</comment>
<accession>A0A162BLN2</accession>
<organism evidence="1 2">
    <name type="scientific">Pseudoalteromonas luteoviolacea S4060-1</name>
    <dbReference type="NCBI Taxonomy" id="1365257"/>
    <lineage>
        <taxon>Bacteria</taxon>
        <taxon>Pseudomonadati</taxon>
        <taxon>Pseudomonadota</taxon>
        <taxon>Gammaproteobacteria</taxon>
        <taxon>Alteromonadales</taxon>
        <taxon>Pseudoalteromonadaceae</taxon>
        <taxon>Pseudoalteromonas</taxon>
    </lineage>
</organism>
<evidence type="ECO:0000313" key="2">
    <source>
        <dbReference type="Proteomes" id="UP000076661"/>
    </source>
</evidence>
<reference evidence="1 2" key="1">
    <citation type="submission" date="2013-07" db="EMBL/GenBank/DDBJ databases">
        <title>Comparative Genomic and Metabolomic Analysis of Twelve Strains of Pseudoalteromonas luteoviolacea.</title>
        <authorList>
            <person name="Vynne N.G."/>
            <person name="Mansson M."/>
            <person name="Gram L."/>
        </authorList>
    </citation>
    <scope>NUCLEOTIDE SEQUENCE [LARGE SCALE GENOMIC DNA]</scope>
    <source>
        <strain evidence="1 2">S4060-1</strain>
    </source>
</reference>
<sequence length="79" mass="9144">MDQKLIEQINFDEYAVDVDQRSDITKHHINATLLVDEHTVSEQDRIKLLTELNLYRNSASIEVEEVTAGVFNLRFALLN</sequence>
<dbReference type="EMBL" id="AUXX01000031">
    <property type="protein sequence ID" value="KZN63924.1"/>
    <property type="molecule type" value="Genomic_DNA"/>
</dbReference>
<dbReference type="AlphaFoldDB" id="A0A162BLN2"/>
<dbReference type="Proteomes" id="UP000076661">
    <property type="component" value="Unassembled WGS sequence"/>
</dbReference>
<dbReference type="RefSeq" id="WP_063381955.1">
    <property type="nucleotide sequence ID" value="NZ_AUXX01000031.1"/>
</dbReference>